<evidence type="ECO:0000313" key="3">
    <source>
        <dbReference type="Proteomes" id="UP001164746"/>
    </source>
</evidence>
<gene>
    <name evidence="2" type="ORF">MAR_000755</name>
</gene>
<feature type="region of interest" description="Disordered" evidence="1">
    <location>
        <begin position="1"/>
        <end position="22"/>
    </location>
</feature>
<accession>A0ABY7FBD1</accession>
<evidence type="ECO:0000256" key="1">
    <source>
        <dbReference type="SAM" id="MobiDB-lite"/>
    </source>
</evidence>
<reference evidence="2" key="1">
    <citation type="submission" date="2022-11" db="EMBL/GenBank/DDBJ databases">
        <title>Centuries of genome instability and evolution in soft-shell clam transmissible cancer (bioRxiv).</title>
        <authorList>
            <person name="Hart S.F.M."/>
            <person name="Yonemitsu M.A."/>
            <person name="Giersch R.M."/>
            <person name="Beal B.F."/>
            <person name="Arriagada G."/>
            <person name="Davis B.W."/>
            <person name="Ostrander E.A."/>
            <person name="Goff S.P."/>
            <person name="Metzger M.J."/>
        </authorList>
    </citation>
    <scope>NUCLEOTIDE SEQUENCE</scope>
    <source>
        <strain evidence="2">MELC-2E11</strain>
        <tissue evidence="2">Siphon/mantle</tissue>
    </source>
</reference>
<sequence>MENRHSGHGVNEMSKTKNKKSVRSLKLRATINNVIRSIESVMTNTNIVMGEVENLVKDIDKISARLEARFGQGALNESDVRYDSNRNVCEPAGPSGWPGWPEAASNSVLPSPNMDYTFLDLSQECTDCGMDNIRNISYTAKYPLWIQCDSWRAPTSVSELSEVSEVSTCFSSCSDRASQHSLNNLNNAQSVYQQHQEKRQTNENMQKIRQCCVVTCINPELTTGGNYCGLYEDIMEAKLEDLVWTDLECDESLSDSDHLSDGY</sequence>
<dbReference type="Proteomes" id="UP001164746">
    <property type="component" value="Chromosome 11"/>
</dbReference>
<name>A0ABY7FBD1_MYAAR</name>
<proteinExistence type="predicted"/>
<dbReference type="EMBL" id="CP111022">
    <property type="protein sequence ID" value="WAR18917.1"/>
    <property type="molecule type" value="Genomic_DNA"/>
</dbReference>
<organism evidence="2 3">
    <name type="scientific">Mya arenaria</name>
    <name type="common">Soft-shell clam</name>
    <dbReference type="NCBI Taxonomy" id="6604"/>
    <lineage>
        <taxon>Eukaryota</taxon>
        <taxon>Metazoa</taxon>
        <taxon>Spiralia</taxon>
        <taxon>Lophotrochozoa</taxon>
        <taxon>Mollusca</taxon>
        <taxon>Bivalvia</taxon>
        <taxon>Autobranchia</taxon>
        <taxon>Heteroconchia</taxon>
        <taxon>Euheterodonta</taxon>
        <taxon>Imparidentia</taxon>
        <taxon>Neoheterodontei</taxon>
        <taxon>Myida</taxon>
        <taxon>Myoidea</taxon>
        <taxon>Myidae</taxon>
        <taxon>Mya</taxon>
    </lineage>
</organism>
<keyword evidence="3" id="KW-1185">Reference proteome</keyword>
<evidence type="ECO:0000313" key="2">
    <source>
        <dbReference type="EMBL" id="WAR18917.1"/>
    </source>
</evidence>
<protein>
    <submittedName>
        <fullName evidence="2">Uncharacterized protein</fullName>
    </submittedName>
</protein>